<dbReference type="Proteomes" id="UP001604277">
    <property type="component" value="Unassembled WGS sequence"/>
</dbReference>
<sequence>MGNASGGQRARHAGKKADAMIEITWAFIQRKSVLSEHPPSVEKVATIPTTSMGLAEIMGARLKLLEDGIKGKQIVRPIKRTIFSCKDFDSSQDEEHGGLLAATSFPS</sequence>
<gene>
    <name evidence="1" type="ORF">Fot_56257</name>
</gene>
<protein>
    <submittedName>
        <fullName evidence="1">Acyl-CoA dehydrogenase</fullName>
    </submittedName>
</protein>
<name>A0ABD1P0N6_9LAMI</name>
<dbReference type="EMBL" id="JBFOLJ010000040">
    <property type="protein sequence ID" value="KAL2457443.1"/>
    <property type="molecule type" value="Genomic_DNA"/>
</dbReference>
<evidence type="ECO:0000313" key="1">
    <source>
        <dbReference type="EMBL" id="KAL2457443.1"/>
    </source>
</evidence>
<comment type="caution">
    <text evidence="1">The sequence shown here is derived from an EMBL/GenBank/DDBJ whole genome shotgun (WGS) entry which is preliminary data.</text>
</comment>
<keyword evidence="2" id="KW-1185">Reference proteome</keyword>
<reference evidence="2" key="1">
    <citation type="submission" date="2024-07" db="EMBL/GenBank/DDBJ databases">
        <title>Two chromosome-level genome assemblies of Korean endemic species Abeliophyllum distichum and Forsythia ovata (Oleaceae).</title>
        <authorList>
            <person name="Jang H."/>
        </authorList>
    </citation>
    <scope>NUCLEOTIDE SEQUENCE [LARGE SCALE GENOMIC DNA]</scope>
</reference>
<accession>A0ABD1P0N6</accession>
<evidence type="ECO:0000313" key="2">
    <source>
        <dbReference type="Proteomes" id="UP001604277"/>
    </source>
</evidence>
<organism evidence="1 2">
    <name type="scientific">Forsythia ovata</name>
    <dbReference type="NCBI Taxonomy" id="205694"/>
    <lineage>
        <taxon>Eukaryota</taxon>
        <taxon>Viridiplantae</taxon>
        <taxon>Streptophyta</taxon>
        <taxon>Embryophyta</taxon>
        <taxon>Tracheophyta</taxon>
        <taxon>Spermatophyta</taxon>
        <taxon>Magnoliopsida</taxon>
        <taxon>eudicotyledons</taxon>
        <taxon>Gunneridae</taxon>
        <taxon>Pentapetalae</taxon>
        <taxon>asterids</taxon>
        <taxon>lamiids</taxon>
        <taxon>Lamiales</taxon>
        <taxon>Oleaceae</taxon>
        <taxon>Forsythieae</taxon>
        <taxon>Forsythia</taxon>
    </lineage>
</organism>
<dbReference type="AlphaFoldDB" id="A0ABD1P0N6"/>
<proteinExistence type="predicted"/>